<dbReference type="Pfam" id="PF00892">
    <property type="entry name" value="EamA"/>
    <property type="match status" value="2"/>
</dbReference>
<name>A0A2M8IVL0_9RHOB</name>
<feature type="transmembrane region" description="Helical" evidence="1">
    <location>
        <begin position="240"/>
        <end position="259"/>
    </location>
</feature>
<dbReference type="PANTHER" id="PTHR22911">
    <property type="entry name" value="ACYL-MALONYL CONDENSING ENZYME-RELATED"/>
    <property type="match status" value="1"/>
</dbReference>
<dbReference type="SUPFAM" id="SSF103481">
    <property type="entry name" value="Multidrug resistance efflux transporter EmrE"/>
    <property type="match status" value="2"/>
</dbReference>
<gene>
    <name evidence="3" type="ORF">CVM52_21575</name>
</gene>
<accession>A0A2M8IVL0</accession>
<evidence type="ECO:0000313" key="3">
    <source>
        <dbReference type="EMBL" id="PJE34570.1"/>
    </source>
</evidence>
<organism evidence="3 4">
    <name type="scientific">Pseudooceanicola lipolyticus</name>
    <dbReference type="NCBI Taxonomy" id="2029104"/>
    <lineage>
        <taxon>Bacteria</taxon>
        <taxon>Pseudomonadati</taxon>
        <taxon>Pseudomonadota</taxon>
        <taxon>Alphaproteobacteria</taxon>
        <taxon>Rhodobacterales</taxon>
        <taxon>Paracoccaceae</taxon>
        <taxon>Pseudooceanicola</taxon>
    </lineage>
</organism>
<evidence type="ECO:0000256" key="1">
    <source>
        <dbReference type="SAM" id="Phobius"/>
    </source>
</evidence>
<evidence type="ECO:0000313" key="4">
    <source>
        <dbReference type="Proteomes" id="UP000231553"/>
    </source>
</evidence>
<dbReference type="OrthoDB" id="9812899at2"/>
<dbReference type="PANTHER" id="PTHR22911:SF103">
    <property type="entry name" value="BLR2811 PROTEIN"/>
    <property type="match status" value="1"/>
</dbReference>
<feature type="transmembrane region" description="Helical" evidence="1">
    <location>
        <begin position="149"/>
        <end position="170"/>
    </location>
</feature>
<keyword evidence="1" id="KW-0812">Transmembrane</keyword>
<dbReference type="Proteomes" id="UP000231553">
    <property type="component" value="Unassembled WGS sequence"/>
</dbReference>
<feature type="transmembrane region" description="Helical" evidence="1">
    <location>
        <begin position="49"/>
        <end position="67"/>
    </location>
</feature>
<protein>
    <recommendedName>
        <fullName evidence="2">EamA domain-containing protein</fullName>
    </recommendedName>
</protein>
<feature type="transmembrane region" description="Helical" evidence="1">
    <location>
        <begin position="182"/>
        <end position="203"/>
    </location>
</feature>
<feature type="transmembrane region" description="Helical" evidence="1">
    <location>
        <begin position="265"/>
        <end position="282"/>
    </location>
</feature>
<sequence length="290" mass="31236">MTDVEAGQLRTRAILLILAAMFCFSVMDASVKALIPRIGVLPSLWTRYAGQMALVILLILPRIHLVVRTRYPGFQILRSCLLMCATAAFFTALGLIPLTDAAALMATNPVLLTLGAALFLGESLGIRRITGIVVALIGAMIIIRPGSAVFSLAALLPLAAAACYAGYSLLTRRVGANEDPWTSLFYTALVGTVVFTILVPFAWQPLDAVSLMIMAGIAVFGMLGQMFLIRAFSAGEAAMLAPYAYAGIIFASGWSMLLFDEWPDLWTVVGTLVIIGSGLYVWHRETRTRS</sequence>
<dbReference type="GO" id="GO:0016020">
    <property type="term" value="C:membrane"/>
    <property type="evidence" value="ECO:0007669"/>
    <property type="project" value="InterPro"/>
</dbReference>
<dbReference type="AlphaFoldDB" id="A0A2M8IVL0"/>
<dbReference type="RefSeq" id="WP_100164454.1">
    <property type="nucleotide sequence ID" value="NZ_PGTB01000164.1"/>
</dbReference>
<dbReference type="EMBL" id="PGTB01000164">
    <property type="protein sequence ID" value="PJE34570.1"/>
    <property type="molecule type" value="Genomic_DNA"/>
</dbReference>
<feature type="transmembrane region" description="Helical" evidence="1">
    <location>
        <begin position="102"/>
        <end position="120"/>
    </location>
</feature>
<dbReference type="InterPro" id="IPR037185">
    <property type="entry name" value="EmrE-like"/>
</dbReference>
<feature type="domain" description="EamA" evidence="2">
    <location>
        <begin position="12"/>
        <end position="143"/>
    </location>
</feature>
<keyword evidence="1" id="KW-0472">Membrane</keyword>
<keyword evidence="4" id="KW-1185">Reference proteome</keyword>
<feature type="transmembrane region" description="Helical" evidence="1">
    <location>
        <begin position="125"/>
        <end position="143"/>
    </location>
</feature>
<feature type="domain" description="EamA" evidence="2">
    <location>
        <begin position="153"/>
        <end position="277"/>
    </location>
</feature>
<comment type="caution">
    <text evidence="3">The sequence shown here is derived from an EMBL/GenBank/DDBJ whole genome shotgun (WGS) entry which is preliminary data.</text>
</comment>
<keyword evidence="1" id="KW-1133">Transmembrane helix</keyword>
<feature type="transmembrane region" description="Helical" evidence="1">
    <location>
        <begin position="79"/>
        <end position="96"/>
    </location>
</feature>
<reference evidence="3 4" key="1">
    <citation type="journal article" date="2018" name="Int. J. Syst. Evol. Microbiol.">
        <title>Pseudooceanicola lipolyticus sp. nov., a marine alphaproteobacterium, reclassification of Oceanicola flagellatus as Pseudooceanicola flagellatus comb. nov. and emended description of the genus Pseudooceanicola.</title>
        <authorList>
            <person name="Huang M.-M."/>
            <person name="Guo L.-L."/>
            <person name="Wu Y.-H."/>
            <person name="Lai Q.-L."/>
            <person name="Shao Z.-Z."/>
            <person name="Wang C.-S."/>
            <person name="Wu M."/>
            <person name="Xu X.-W."/>
        </authorList>
    </citation>
    <scope>NUCLEOTIDE SEQUENCE [LARGE SCALE GENOMIC DNA]</scope>
    <source>
        <strain evidence="3 4">157</strain>
    </source>
</reference>
<proteinExistence type="predicted"/>
<feature type="transmembrane region" description="Helical" evidence="1">
    <location>
        <begin position="209"/>
        <end position="228"/>
    </location>
</feature>
<evidence type="ECO:0000259" key="2">
    <source>
        <dbReference type="Pfam" id="PF00892"/>
    </source>
</evidence>
<dbReference type="InterPro" id="IPR000620">
    <property type="entry name" value="EamA_dom"/>
</dbReference>